<gene>
    <name evidence="7" type="ORF">PGLA1383_LOCUS25099</name>
</gene>
<evidence type="ECO:0000256" key="2">
    <source>
        <dbReference type="ARBA" id="ARBA00008072"/>
    </source>
</evidence>
<evidence type="ECO:0000259" key="6">
    <source>
        <dbReference type="Pfam" id="PF08240"/>
    </source>
</evidence>
<evidence type="ECO:0000256" key="1">
    <source>
        <dbReference type="ARBA" id="ARBA00001947"/>
    </source>
</evidence>
<comment type="caution">
    <text evidence="7">The sequence shown here is derived from an EMBL/GenBank/DDBJ whole genome shotgun (WGS) entry which is preliminary data.</text>
</comment>
<accession>A0A813EYU9</accession>
<comment type="similarity">
    <text evidence="2">Belongs to the zinc-containing alcohol dehydrogenase family.</text>
</comment>
<sequence>ACVLHKVNDMSLIPWPMPEPGPDECLVEVQRVGICGSDVHYLKQGAIGDFVLRQPMVIGHESSGIITKVGHQVVGLKAGDRVALEPGVPCE</sequence>
<dbReference type="OMA" id="LEYYPIP"/>
<dbReference type="Proteomes" id="UP000654075">
    <property type="component" value="Unassembled WGS sequence"/>
</dbReference>
<dbReference type="InterPro" id="IPR013154">
    <property type="entry name" value="ADH-like_N"/>
</dbReference>
<dbReference type="EMBL" id="CAJNNV010020704">
    <property type="protein sequence ID" value="CAE8607158.1"/>
    <property type="molecule type" value="Genomic_DNA"/>
</dbReference>
<dbReference type="SUPFAM" id="SSF50129">
    <property type="entry name" value="GroES-like"/>
    <property type="match status" value="1"/>
</dbReference>
<keyword evidence="5" id="KW-0560">Oxidoreductase</keyword>
<name>A0A813EYU9_POLGL</name>
<organism evidence="7 8">
    <name type="scientific">Polarella glacialis</name>
    <name type="common">Dinoflagellate</name>
    <dbReference type="NCBI Taxonomy" id="89957"/>
    <lineage>
        <taxon>Eukaryota</taxon>
        <taxon>Sar</taxon>
        <taxon>Alveolata</taxon>
        <taxon>Dinophyceae</taxon>
        <taxon>Suessiales</taxon>
        <taxon>Suessiaceae</taxon>
        <taxon>Polarella</taxon>
    </lineage>
</organism>
<keyword evidence="8" id="KW-1185">Reference proteome</keyword>
<dbReference type="PANTHER" id="PTHR43161:SF9">
    <property type="entry name" value="SORBITOL DEHYDROGENASE"/>
    <property type="match status" value="1"/>
</dbReference>
<dbReference type="PANTHER" id="PTHR43161">
    <property type="entry name" value="SORBITOL DEHYDROGENASE"/>
    <property type="match status" value="1"/>
</dbReference>
<dbReference type="InterPro" id="IPR011032">
    <property type="entry name" value="GroES-like_sf"/>
</dbReference>
<dbReference type="InterPro" id="IPR002328">
    <property type="entry name" value="ADH_Zn_CS"/>
</dbReference>
<evidence type="ECO:0000313" key="8">
    <source>
        <dbReference type="Proteomes" id="UP000654075"/>
    </source>
</evidence>
<keyword evidence="4" id="KW-0862">Zinc</keyword>
<dbReference type="GO" id="GO:0006062">
    <property type="term" value="P:sorbitol catabolic process"/>
    <property type="evidence" value="ECO:0007669"/>
    <property type="project" value="TreeGrafter"/>
</dbReference>
<keyword evidence="3" id="KW-0479">Metal-binding</keyword>
<feature type="non-terminal residue" evidence="7">
    <location>
        <position position="1"/>
    </location>
</feature>
<proteinExistence type="inferred from homology"/>
<reference evidence="7" key="1">
    <citation type="submission" date="2021-02" db="EMBL/GenBank/DDBJ databases">
        <authorList>
            <person name="Dougan E. K."/>
            <person name="Rhodes N."/>
            <person name="Thang M."/>
            <person name="Chan C."/>
        </authorList>
    </citation>
    <scope>NUCLEOTIDE SEQUENCE</scope>
</reference>
<feature type="non-terminal residue" evidence="7">
    <location>
        <position position="91"/>
    </location>
</feature>
<evidence type="ECO:0000256" key="5">
    <source>
        <dbReference type="ARBA" id="ARBA00023002"/>
    </source>
</evidence>
<dbReference type="PROSITE" id="PS00059">
    <property type="entry name" value="ADH_ZINC"/>
    <property type="match status" value="1"/>
</dbReference>
<evidence type="ECO:0000313" key="7">
    <source>
        <dbReference type="EMBL" id="CAE8607158.1"/>
    </source>
</evidence>
<dbReference type="Pfam" id="PF08240">
    <property type="entry name" value="ADH_N"/>
    <property type="match status" value="1"/>
</dbReference>
<protein>
    <recommendedName>
        <fullName evidence="6">Alcohol dehydrogenase-like N-terminal domain-containing protein</fullName>
    </recommendedName>
</protein>
<evidence type="ECO:0000256" key="3">
    <source>
        <dbReference type="ARBA" id="ARBA00022723"/>
    </source>
</evidence>
<feature type="domain" description="Alcohol dehydrogenase-like N-terminal" evidence="6">
    <location>
        <begin position="21"/>
        <end position="90"/>
    </location>
</feature>
<evidence type="ECO:0000256" key="4">
    <source>
        <dbReference type="ARBA" id="ARBA00022833"/>
    </source>
</evidence>
<comment type="cofactor">
    <cofactor evidence="1">
        <name>Zn(2+)</name>
        <dbReference type="ChEBI" id="CHEBI:29105"/>
    </cofactor>
</comment>
<dbReference type="OrthoDB" id="1879366at2759"/>
<dbReference type="GO" id="GO:0003939">
    <property type="term" value="F:L-iditol 2-dehydrogenase (NAD+) activity"/>
    <property type="evidence" value="ECO:0007669"/>
    <property type="project" value="TreeGrafter"/>
</dbReference>
<dbReference type="GO" id="GO:0008270">
    <property type="term" value="F:zinc ion binding"/>
    <property type="evidence" value="ECO:0007669"/>
    <property type="project" value="InterPro"/>
</dbReference>
<dbReference type="AlphaFoldDB" id="A0A813EYU9"/>
<dbReference type="Gene3D" id="3.90.180.10">
    <property type="entry name" value="Medium-chain alcohol dehydrogenases, catalytic domain"/>
    <property type="match status" value="1"/>
</dbReference>